<sequence>MSRRGGGNPSDNRRNQPQPSPATSRLNAAGTGRGGGGRGSRGGHTVPSSSSVHVPPPAPINTAASSVVAPVVHPVHPSVSAPVTGSSSAPTVPSPAPATVSAEALSTEVQQKLTLQSASAPASQKAIRFPNRPGYGQLGKKVQVRANHFQMQVAERDLHHYDVSIAPEIPSKKVSRDIINQLVKMHRESLLENRIPAYDGRKSLFTAGPLPFTSKVFVVNLVDEDRGSSSGSDRKKREREFKVTIRFASKPDIVHLNQFLRRLQPDCPYETIQVLDVALRATPAEMYTVAGRSFFSPNLGAPGPLGGGTEFWRGFYQSLRPTQMGLSLNIDVSSRAFYEPVLVTEFVSKNFKLNFSRQLSDQDRLKIRRALKGLKVRLSHGAGMRSCKVTGLSKEPLKDLTFTLEDKVTKKKVLDYFHEKYNIELKFPLLPAIQSGSDARPMYFPMELCRIESGQRYSKRLNEEQVTNLLRATCQRPHQREQDIKNIVKQHRFNSDKVVKEFGINVREDLALVDARVLTPPTLKYHGTGGESKLDPRMGQWNMISKKMVDGGKVQFWGCLCFAKMDPTMFCQELVTMCQAKGLVFNRDPVVPLSPGNPNQIERELENFNKKCKAILESKQQRLQLLIIIMPDFKGVRTYDKIKRVCETELGIVSQCCQPRQAQKLNKQYLENLALKINVKVGGRNTVLNDAFERRIPLVTDRPTIIFGADVTHPQPGEDSSPSIAAVVASMDWPWVTKYRGVFSAQSHREEIIQDLYKTVVHPQRGVVPSGMIRELIVSFYKATGRKPERIIFYRDGVSEGQFSQVLLYEVDAIRKACASIENGYLPPITFVVVQKRHHTRLFPVRREETDKSGNIMPGTVVDTNICHPREFDFYLNSHAGIQGTSRPAHYHVLFDENRFSADHLQSLTNNLCYTYARCTRSVSIVPPAYYAHLLAFRARYYLSDAADTSDSGSANGGTRNATNVVAALPSIIESVKDNMFFV</sequence>
<organism evidence="1 2">
    <name type="scientific">Trifolium pratense</name>
    <name type="common">Red clover</name>
    <dbReference type="NCBI Taxonomy" id="57577"/>
    <lineage>
        <taxon>Eukaryota</taxon>
        <taxon>Viridiplantae</taxon>
        <taxon>Streptophyta</taxon>
        <taxon>Embryophyta</taxon>
        <taxon>Tracheophyta</taxon>
        <taxon>Spermatophyta</taxon>
        <taxon>Magnoliopsida</taxon>
        <taxon>eudicotyledons</taxon>
        <taxon>Gunneridae</taxon>
        <taxon>Pentapetalae</taxon>
        <taxon>rosids</taxon>
        <taxon>fabids</taxon>
        <taxon>Fabales</taxon>
        <taxon>Fabaceae</taxon>
        <taxon>Papilionoideae</taxon>
        <taxon>50 kb inversion clade</taxon>
        <taxon>NPAAA clade</taxon>
        <taxon>Hologalegina</taxon>
        <taxon>IRL clade</taxon>
        <taxon>Trifolieae</taxon>
        <taxon>Trifolium</taxon>
    </lineage>
</organism>
<evidence type="ECO:0000313" key="2">
    <source>
        <dbReference type="Proteomes" id="UP001177021"/>
    </source>
</evidence>
<reference evidence="1" key="1">
    <citation type="submission" date="2023-10" db="EMBL/GenBank/DDBJ databases">
        <authorList>
            <person name="Rodriguez Cubillos JULIANA M."/>
            <person name="De Vega J."/>
        </authorList>
    </citation>
    <scope>NUCLEOTIDE SEQUENCE</scope>
</reference>
<accession>A0ACB0KFM7</accession>
<name>A0ACB0KFM7_TRIPR</name>
<evidence type="ECO:0000313" key="1">
    <source>
        <dbReference type="EMBL" id="CAJ2654558.1"/>
    </source>
</evidence>
<dbReference type="Proteomes" id="UP001177021">
    <property type="component" value="Unassembled WGS sequence"/>
</dbReference>
<proteinExistence type="predicted"/>
<keyword evidence="2" id="KW-1185">Reference proteome</keyword>
<gene>
    <name evidence="1" type="ORF">MILVUS5_LOCUS21673</name>
</gene>
<dbReference type="EMBL" id="CASHSV030000206">
    <property type="protein sequence ID" value="CAJ2654558.1"/>
    <property type="molecule type" value="Genomic_DNA"/>
</dbReference>
<comment type="caution">
    <text evidence="1">The sequence shown here is derived from an EMBL/GenBank/DDBJ whole genome shotgun (WGS) entry which is preliminary data.</text>
</comment>
<protein>
    <submittedName>
        <fullName evidence="1">Uncharacterized protein</fullName>
    </submittedName>
</protein>